<evidence type="ECO:0000313" key="1">
    <source>
        <dbReference type="EMBL" id="AHA28011.1"/>
    </source>
</evidence>
<keyword evidence="2" id="KW-1185">Reference proteome</keyword>
<dbReference type="Proteomes" id="UP000017862">
    <property type="component" value="Chromosome"/>
</dbReference>
<gene>
    <name evidence="1" type="ORF">lam_665</name>
</gene>
<organism evidence="1 2">
    <name type="scientific">Candidatus Liberibacter americanus str. Sao Paulo</name>
    <dbReference type="NCBI Taxonomy" id="1261131"/>
    <lineage>
        <taxon>Bacteria</taxon>
        <taxon>Pseudomonadati</taxon>
        <taxon>Pseudomonadota</taxon>
        <taxon>Alphaproteobacteria</taxon>
        <taxon>Hyphomicrobiales</taxon>
        <taxon>Rhizobiaceae</taxon>
        <taxon>Liberibacter</taxon>
    </lineage>
</organism>
<reference evidence="1 2" key="1">
    <citation type="journal article" date="2014" name="Mol. Plant Microbe Interact.">
        <title>The complete genome sequence of Candidatus Liberibacter americanus, associated with citrus Huanglongbing.</title>
        <authorList>
            <person name="Wulff N.A."/>
            <person name="Zhang S."/>
            <person name="Setubal J.C."/>
            <person name="Almeida N.F."/>
            <person name="Martins E.C."/>
            <person name="Harakava R."/>
            <person name="Kumar D."/>
            <person name="Rangel L.T."/>
            <person name="Foissac X."/>
            <person name="Bove J."/>
            <person name="Gabriel D.W."/>
        </authorList>
    </citation>
    <scope>NUCLEOTIDE SEQUENCE [LARGE SCALE GENOMIC DNA]</scope>
    <source>
        <strain evidence="1 2">Sao Paulo</strain>
    </source>
</reference>
<dbReference type="AlphaFoldDB" id="U6B823"/>
<evidence type="ECO:0000313" key="2">
    <source>
        <dbReference type="Proteomes" id="UP000017862"/>
    </source>
</evidence>
<proteinExistence type="predicted"/>
<dbReference type="PATRIC" id="fig|1261131.3.peg.634"/>
<name>U6B823_9HYPH</name>
<sequence length="99" mass="11446">MDETTISIKESISSLRYYILNQDVNYLYNAYNCLSQCTIQLPNILKAQDDICKITRDLADMNIEDFEACEKAKKLAQDLEYFISHVERETVCVAHDVCV</sequence>
<dbReference type="HOGENOM" id="CLU_2315074_0_0_5"/>
<dbReference type="EMBL" id="CP006604">
    <property type="protein sequence ID" value="AHA28011.1"/>
    <property type="molecule type" value="Genomic_DNA"/>
</dbReference>
<dbReference type="KEGG" id="lar:lam_665"/>
<dbReference type="STRING" id="1261131.lam_665"/>
<accession>U6B823</accession>
<dbReference type="RefSeq" id="WP_007557590.1">
    <property type="nucleotide sequence ID" value="NC_022793.1"/>
</dbReference>
<protein>
    <submittedName>
        <fullName evidence="1">Uncharacterized protein</fullName>
    </submittedName>
</protein>